<dbReference type="OrthoDB" id="1898570at2759"/>
<proteinExistence type="predicted"/>
<evidence type="ECO:0000259" key="2">
    <source>
        <dbReference type="Pfam" id="PF10440"/>
    </source>
</evidence>
<feature type="compositionally biased region" description="Basic and acidic residues" evidence="1">
    <location>
        <begin position="97"/>
        <end position="111"/>
    </location>
</feature>
<evidence type="ECO:0000313" key="4">
    <source>
        <dbReference type="Proteomes" id="UP001141552"/>
    </source>
</evidence>
<feature type="compositionally biased region" description="Polar residues" evidence="1">
    <location>
        <begin position="120"/>
        <end position="131"/>
    </location>
</feature>
<protein>
    <recommendedName>
        <fullName evidence="2">WIYLD domain-containing protein</fullName>
    </recommendedName>
</protein>
<organism evidence="3 4">
    <name type="scientific">Turnera subulata</name>
    <dbReference type="NCBI Taxonomy" id="218843"/>
    <lineage>
        <taxon>Eukaryota</taxon>
        <taxon>Viridiplantae</taxon>
        <taxon>Streptophyta</taxon>
        <taxon>Embryophyta</taxon>
        <taxon>Tracheophyta</taxon>
        <taxon>Spermatophyta</taxon>
        <taxon>Magnoliopsida</taxon>
        <taxon>eudicotyledons</taxon>
        <taxon>Gunneridae</taxon>
        <taxon>Pentapetalae</taxon>
        <taxon>rosids</taxon>
        <taxon>fabids</taxon>
        <taxon>Malpighiales</taxon>
        <taxon>Passifloraceae</taxon>
        <taxon>Turnera</taxon>
    </lineage>
</organism>
<accession>A0A9Q0F1T1</accession>
<dbReference type="Gene3D" id="1.10.8.850">
    <property type="entry name" value="Histone-lysine N methyltransferase , C-terminal domain-like"/>
    <property type="match status" value="1"/>
</dbReference>
<dbReference type="Proteomes" id="UP001141552">
    <property type="component" value="Unassembled WGS sequence"/>
</dbReference>
<dbReference type="InterPro" id="IPR018848">
    <property type="entry name" value="WIYLD_domain"/>
</dbReference>
<reference evidence="3" key="1">
    <citation type="submission" date="2022-02" db="EMBL/GenBank/DDBJ databases">
        <authorList>
            <person name="Henning P.M."/>
            <person name="McCubbin A.G."/>
            <person name="Shore J.S."/>
        </authorList>
    </citation>
    <scope>NUCLEOTIDE SEQUENCE</scope>
    <source>
        <strain evidence="3">F60SS</strain>
        <tissue evidence="3">Leaves</tissue>
    </source>
</reference>
<dbReference type="PANTHER" id="PTHR46450">
    <property type="entry name" value="INACTIVE HISTONE-LYSINE N-METHYLTRANSFERASE SUVR1-RELATED"/>
    <property type="match status" value="1"/>
</dbReference>
<dbReference type="EMBL" id="JAKUCV010007625">
    <property type="protein sequence ID" value="KAJ4822639.1"/>
    <property type="molecule type" value="Genomic_DNA"/>
</dbReference>
<name>A0A9Q0F1T1_9ROSI</name>
<evidence type="ECO:0000256" key="1">
    <source>
        <dbReference type="SAM" id="MobiDB-lite"/>
    </source>
</evidence>
<dbReference type="PANTHER" id="PTHR46450:SF24">
    <property type="entry name" value="HISTONE-LYSINE N-METHYLTRANSFERASE SUVR4"/>
    <property type="match status" value="1"/>
</dbReference>
<comment type="caution">
    <text evidence="3">The sequence shown here is derived from an EMBL/GenBank/DDBJ whole genome shotgun (WGS) entry which is preliminary data.</text>
</comment>
<feature type="domain" description="WIYLD" evidence="2">
    <location>
        <begin position="6"/>
        <end position="61"/>
    </location>
</feature>
<dbReference type="Pfam" id="PF10440">
    <property type="entry name" value="WIYLD"/>
    <property type="match status" value="1"/>
</dbReference>
<keyword evidence="4" id="KW-1185">Reference proteome</keyword>
<gene>
    <name evidence="3" type="ORF">Tsubulata_039380</name>
</gene>
<sequence>MAPNPNKMAEACKAVDFLGISEAIVKKKLRALLKLYDNNWELIAAEGYRVLADHLLEDNEQEDKPKKRKAALPLQIELPSELEAPLRTLRPRKKKRASDSLRQSKETEAKISLRKGKSALPSTSDTSQSSEEIPLIKRRSIHHKEQLSACNNSPAYEEEVAKPDMHAVCSVAPKIDPCLDIIPLEVIPDSDCCYYMDNVTKEAFTYEVEDQAGLEATNPGTFHLREELAALEAKIATKDDELRREKTAYKRADAILRQAVEAVTSIGGMNPPPQDRAQERVAAIEEQFNGIRAVVIPVAP</sequence>
<feature type="region of interest" description="Disordered" evidence="1">
    <location>
        <begin position="85"/>
        <end position="138"/>
    </location>
</feature>
<dbReference type="InterPro" id="IPR043017">
    <property type="entry name" value="WIYLD_dom_sf"/>
</dbReference>
<dbReference type="AlphaFoldDB" id="A0A9Q0F1T1"/>
<evidence type="ECO:0000313" key="3">
    <source>
        <dbReference type="EMBL" id="KAJ4822639.1"/>
    </source>
</evidence>
<reference evidence="3" key="2">
    <citation type="journal article" date="2023" name="Plants (Basel)">
        <title>Annotation of the Turnera subulata (Passifloraceae) Draft Genome Reveals the S-Locus Evolved after the Divergence of Turneroideae from Passifloroideae in a Stepwise Manner.</title>
        <authorList>
            <person name="Henning P.M."/>
            <person name="Roalson E.H."/>
            <person name="Mir W."/>
            <person name="McCubbin A.G."/>
            <person name="Shore J.S."/>
        </authorList>
    </citation>
    <scope>NUCLEOTIDE SEQUENCE</scope>
    <source>
        <strain evidence="3">F60SS</strain>
    </source>
</reference>